<keyword evidence="4 7" id="KW-0808">Transferase</keyword>
<feature type="binding site" evidence="7">
    <location>
        <position position="380"/>
    </location>
    <ligand>
        <name>phosphoenolpyruvate</name>
        <dbReference type="ChEBI" id="CHEBI:58702"/>
    </ligand>
</feature>
<organism evidence="10 11">
    <name type="scientific">Desulfovibrio fairfieldensis</name>
    <dbReference type="NCBI Taxonomy" id="44742"/>
    <lineage>
        <taxon>Bacteria</taxon>
        <taxon>Pseudomonadati</taxon>
        <taxon>Thermodesulfobacteriota</taxon>
        <taxon>Desulfovibrionia</taxon>
        <taxon>Desulfovibrionales</taxon>
        <taxon>Desulfovibrionaceae</taxon>
        <taxon>Desulfovibrio</taxon>
    </lineage>
</organism>
<dbReference type="PIRSF" id="PIRSF000505">
    <property type="entry name" value="EPSPS"/>
    <property type="match status" value="1"/>
</dbReference>
<evidence type="ECO:0000256" key="3">
    <source>
        <dbReference type="ARBA" id="ARBA00022605"/>
    </source>
</evidence>
<feature type="binding site" evidence="7">
    <location>
        <position position="103"/>
    </location>
    <ligand>
        <name>phosphoenolpyruvate</name>
        <dbReference type="ChEBI" id="CHEBI:58702"/>
    </ligand>
</feature>
<comment type="similarity">
    <text evidence="2 7">Belongs to the EPSP synthase family.</text>
</comment>
<dbReference type="InterPro" id="IPR006264">
    <property type="entry name" value="EPSP_synthase"/>
</dbReference>
<feature type="binding site" evidence="7">
    <location>
        <position position="20"/>
    </location>
    <ligand>
        <name>3-phosphoshikimate</name>
        <dbReference type="ChEBI" id="CHEBI:145989"/>
    </ligand>
</feature>
<feature type="binding site" evidence="7">
    <location>
        <position position="468"/>
    </location>
    <ligand>
        <name>phosphoenolpyruvate</name>
        <dbReference type="ChEBI" id="CHEBI:58702"/>
    </ligand>
</feature>
<keyword evidence="11" id="KW-1185">Reference proteome</keyword>
<evidence type="ECO:0000256" key="7">
    <source>
        <dbReference type="HAMAP-Rule" id="MF_00210"/>
    </source>
</evidence>
<reference evidence="11" key="1">
    <citation type="submission" date="2016-02" db="EMBL/GenBank/DDBJ databases">
        <authorList>
            <person name="Holder M.E."/>
            <person name="Ajami N.J."/>
            <person name="Petrosino J.F."/>
        </authorList>
    </citation>
    <scope>NUCLEOTIDE SEQUENCE [LARGE SCALE GENOMIC DNA]</scope>
    <source>
        <strain evidence="11">CCUG 45958</strain>
    </source>
</reference>
<feature type="binding site" evidence="7">
    <location>
        <position position="19"/>
    </location>
    <ligand>
        <name>3-phosphoshikimate</name>
        <dbReference type="ChEBI" id="CHEBI:145989"/>
    </ligand>
</feature>
<feature type="binding site" evidence="7">
    <location>
        <position position="183"/>
    </location>
    <ligand>
        <name>3-phosphoshikimate</name>
        <dbReference type="ChEBI" id="CHEBI:145989"/>
    </ligand>
</feature>
<evidence type="ECO:0000256" key="1">
    <source>
        <dbReference type="ARBA" id="ARBA00004811"/>
    </source>
</evidence>
<dbReference type="EC" id="2.5.1.19" evidence="7"/>
<dbReference type="EMBL" id="CP014229">
    <property type="protein sequence ID" value="AMD90789.1"/>
    <property type="molecule type" value="Genomic_DNA"/>
</dbReference>
<feature type="binding site" evidence="7">
    <location>
        <position position="19"/>
    </location>
    <ligand>
        <name>phosphoenolpyruvate</name>
        <dbReference type="ChEBI" id="CHEBI:58702"/>
    </ligand>
</feature>
<dbReference type="PANTHER" id="PTHR21090:SF5">
    <property type="entry name" value="PENTAFUNCTIONAL AROM POLYPEPTIDE"/>
    <property type="match status" value="1"/>
</dbReference>
<dbReference type="UniPathway" id="UPA00053">
    <property type="reaction ID" value="UER00089"/>
</dbReference>
<feature type="binding site" evidence="7">
    <location>
        <position position="181"/>
    </location>
    <ligand>
        <name>3-phosphoshikimate</name>
        <dbReference type="ChEBI" id="CHEBI:145989"/>
    </ligand>
</feature>
<feature type="active site" description="Proton acceptor" evidence="7">
    <location>
        <position position="349"/>
    </location>
</feature>
<dbReference type="InterPro" id="IPR013792">
    <property type="entry name" value="RNA3'P_cycl/enolpyr_Trfase_a/b"/>
</dbReference>
<comment type="caution">
    <text evidence="7">Lacks conserved residue(s) required for the propagation of feature annotation.</text>
</comment>
<comment type="catalytic activity">
    <reaction evidence="6">
        <text>3-phosphoshikimate + phosphoenolpyruvate = 5-O-(1-carboxyvinyl)-3-phosphoshikimate + phosphate</text>
        <dbReference type="Rhea" id="RHEA:21256"/>
        <dbReference type="ChEBI" id="CHEBI:43474"/>
        <dbReference type="ChEBI" id="CHEBI:57701"/>
        <dbReference type="ChEBI" id="CHEBI:58702"/>
        <dbReference type="ChEBI" id="CHEBI:145989"/>
        <dbReference type="EC" id="2.5.1.19"/>
    </reaction>
    <physiologicalReaction direction="left-to-right" evidence="6">
        <dbReference type="Rhea" id="RHEA:21257"/>
    </physiologicalReaction>
</comment>
<comment type="subcellular location">
    <subcellularLocation>
        <location evidence="7">Cytoplasm</location>
    </subcellularLocation>
</comment>
<feature type="binding site" evidence="7">
    <location>
        <position position="182"/>
    </location>
    <ligand>
        <name>3-phosphoshikimate</name>
        <dbReference type="ChEBI" id="CHEBI:145989"/>
    </ligand>
</feature>
<dbReference type="GO" id="GO:0009423">
    <property type="term" value="P:chorismate biosynthetic process"/>
    <property type="evidence" value="ECO:0007669"/>
    <property type="project" value="UniProtKB-UniRule"/>
</dbReference>
<feature type="domain" description="Enolpyruvate transferase" evidence="9">
    <location>
        <begin position="12"/>
        <end position="239"/>
    </location>
</feature>
<dbReference type="PANTHER" id="PTHR21090">
    <property type="entry name" value="AROM/DEHYDROQUINATE SYNTHASE"/>
    <property type="match status" value="1"/>
</dbReference>
<comment type="pathway">
    <text evidence="1 7">Metabolic intermediate biosynthesis; chorismate biosynthesis; chorismate from D-erythrose 4-phosphate and phosphoenolpyruvate: step 6/7.</text>
</comment>
<dbReference type="HAMAP" id="MF_00210">
    <property type="entry name" value="EPSP_synth"/>
    <property type="match status" value="1"/>
</dbReference>
<dbReference type="InterPro" id="IPR001986">
    <property type="entry name" value="Enolpyruvate_Tfrase_dom"/>
</dbReference>
<accession>A0A0X8JL43</accession>
<comment type="subunit">
    <text evidence="7">Monomer.</text>
</comment>
<keyword evidence="5 7" id="KW-0057">Aromatic amino acid biosynthesis</keyword>
<feature type="region of interest" description="Disordered" evidence="8">
    <location>
        <begin position="75"/>
        <end position="94"/>
    </location>
</feature>
<feature type="domain" description="Enolpyruvate transferase" evidence="9">
    <location>
        <begin position="260"/>
        <end position="477"/>
    </location>
</feature>
<dbReference type="GO" id="GO:0003866">
    <property type="term" value="F:3-phosphoshikimate 1-carboxyvinyltransferase activity"/>
    <property type="evidence" value="ECO:0007669"/>
    <property type="project" value="UniProtKB-UniRule"/>
</dbReference>
<name>A0A0X8JL43_9BACT</name>
<feature type="binding site" evidence="7">
    <location>
        <position position="210"/>
    </location>
    <ligand>
        <name>3-phosphoshikimate</name>
        <dbReference type="ChEBI" id="CHEBI:145989"/>
    </ligand>
</feature>
<protein>
    <recommendedName>
        <fullName evidence="7">3-phosphoshikimate 1-carboxyvinyltransferase</fullName>
        <ecNumber evidence="7">2.5.1.19</ecNumber>
    </recommendedName>
    <alternativeName>
        <fullName evidence="7">5-enolpyruvylshikimate-3-phosphate synthase</fullName>
        <shortName evidence="7">EPSP synthase</shortName>
        <shortName evidence="7">EPSPS</shortName>
    </alternativeName>
</protein>
<evidence type="ECO:0000256" key="6">
    <source>
        <dbReference type="ARBA" id="ARBA00044633"/>
    </source>
</evidence>
<dbReference type="KEGG" id="dfi:AXF13_12015"/>
<keyword evidence="7" id="KW-0963">Cytoplasm</keyword>
<dbReference type="RefSeq" id="WP_062253547.1">
    <property type="nucleotide sequence ID" value="NZ_CP014229.1"/>
</dbReference>
<feature type="binding site" evidence="7">
    <location>
        <position position="183"/>
    </location>
    <ligand>
        <name>phosphoenolpyruvate</name>
        <dbReference type="ChEBI" id="CHEBI:58702"/>
    </ligand>
</feature>
<dbReference type="InterPro" id="IPR036968">
    <property type="entry name" value="Enolpyruvate_Tfrase_sf"/>
</dbReference>
<keyword evidence="3 7" id="KW-0028">Amino-acid biosynthesis</keyword>
<proteinExistence type="inferred from homology"/>
<evidence type="ECO:0000259" key="9">
    <source>
        <dbReference type="Pfam" id="PF00275"/>
    </source>
</evidence>
<dbReference type="STRING" id="44742.AXF13_12015"/>
<feature type="binding site" evidence="7">
    <location>
        <position position="24"/>
    </location>
    <ligand>
        <name>3-phosphoshikimate</name>
        <dbReference type="ChEBI" id="CHEBI:145989"/>
    </ligand>
</feature>
<dbReference type="Proteomes" id="UP000069241">
    <property type="component" value="Chromosome"/>
</dbReference>
<sequence>MLQNTDQTSVVTVTAPASKSLSHRYLIGAALAGGESTVRHTLESADLECTRAILCGAGARMEAFDASGNGAGNNSGGWRVQGLGGAPRGGRGRPLDCDVRESGTTCRLLTAVLAAGEGLFRIHGSERMHERPIGDLTDALTRLGAGVAFEGKPGCPPLLLQAHGLNPALADGIIHLGMDMSSQYFSGLLLAAPFCATPLSVELAGRKAVSWPYVGLTLQCLTDFGISFSVETRKNEAAPWQTLPEGDWRDLAEARPGCLRVTMRPGAYRPGDYTVEGDWSGASYFLAAGALGRRAVRVRGLRADSLQGDRAMLGILQKMGARLEVEPDAVTVYPSELHGVALDMGSCPDLVPTVAVLAAFAKGSTRISNVAHLRIKESDRINAPATELAKTGVTVDELSDGMLVSGTGGTGGMGGRLRNRPAAPRLPEGATLSAHNDHRMAMSLALLGLRDPGLRVRERLDDPTVVRKSFPRFWDVWSRLQ</sequence>
<dbReference type="CDD" id="cd01556">
    <property type="entry name" value="EPSP_synthase"/>
    <property type="match status" value="1"/>
</dbReference>
<dbReference type="AlphaFoldDB" id="A0A0X8JL43"/>
<dbReference type="SUPFAM" id="SSF55205">
    <property type="entry name" value="EPT/RTPC-like"/>
    <property type="match status" value="1"/>
</dbReference>
<dbReference type="GO" id="GO:0008652">
    <property type="term" value="P:amino acid biosynthetic process"/>
    <property type="evidence" value="ECO:0007669"/>
    <property type="project" value="UniProtKB-KW"/>
</dbReference>
<feature type="binding site" evidence="7">
    <location>
        <position position="439"/>
    </location>
    <ligand>
        <name>phosphoenolpyruvate</name>
        <dbReference type="ChEBI" id="CHEBI:58702"/>
    </ligand>
</feature>
<dbReference type="Pfam" id="PF00275">
    <property type="entry name" value="EPSP_synthase"/>
    <property type="match status" value="2"/>
</dbReference>
<evidence type="ECO:0000313" key="11">
    <source>
        <dbReference type="Proteomes" id="UP000069241"/>
    </source>
</evidence>
<gene>
    <name evidence="7" type="primary">aroA</name>
    <name evidence="10" type="ORF">AXF13_12015</name>
</gene>
<dbReference type="GO" id="GO:0005737">
    <property type="term" value="C:cytoplasm"/>
    <property type="evidence" value="ECO:0007669"/>
    <property type="project" value="UniProtKB-SubCell"/>
</dbReference>
<evidence type="ECO:0000256" key="5">
    <source>
        <dbReference type="ARBA" id="ARBA00023141"/>
    </source>
</evidence>
<dbReference type="Gene3D" id="3.65.10.10">
    <property type="entry name" value="Enolpyruvate transferase domain"/>
    <property type="match status" value="2"/>
</dbReference>
<evidence type="ECO:0000313" key="10">
    <source>
        <dbReference type="EMBL" id="AMD90789.1"/>
    </source>
</evidence>
<evidence type="ECO:0000256" key="4">
    <source>
        <dbReference type="ARBA" id="ARBA00022679"/>
    </source>
</evidence>
<comment type="function">
    <text evidence="7">Catalyzes the transfer of the enolpyruvyl moiety of phosphoenolpyruvate (PEP) to the 5-hydroxyl of shikimate-3-phosphate (S3P) to produce enolpyruvyl shikimate-3-phosphate and inorganic phosphate.</text>
</comment>
<dbReference type="GO" id="GO:0009073">
    <property type="term" value="P:aromatic amino acid family biosynthetic process"/>
    <property type="evidence" value="ECO:0007669"/>
    <property type="project" value="UniProtKB-KW"/>
</dbReference>
<feature type="binding site" evidence="7">
    <location>
        <position position="349"/>
    </location>
    <ligand>
        <name>3-phosphoshikimate</name>
        <dbReference type="ChEBI" id="CHEBI:145989"/>
    </ligand>
</feature>
<feature type="binding site" evidence="7">
    <location>
        <position position="131"/>
    </location>
    <ligand>
        <name>phosphoenolpyruvate</name>
        <dbReference type="ChEBI" id="CHEBI:58702"/>
    </ligand>
</feature>
<evidence type="ECO:0000256" key="8">
    <source>
        <dbReference type="SAM" id="MobiDB-lite"/>
    </source>
</evidence>
<feature type="binding site" evidence="7">
    <location>
        <position position="376"/>
    </location>
    <ligand>
        <name>3-phosphoshikimate</name>
        <dbReference type="ChEBI" id="CHEBI:145989"/>
    </ligand>
</feature>
<evidence type="ECO:0000256" key="2">
    <source>
        <dbReference type="ARBA" id="ARBA00009948"/>
    </source>
</evidence>